<gene>
    <name evidence="2" type="ORF">ERS852423_00071</name>
</gene>
<protein>
    <recommendedName>
        <fullName evidence="1">DUF4314 domain-containing protein</fullName>
    </recommendedName>
</protein>
<sequence>MVFPNRKIVEHIRKEYPVGTRVELVRMHDKQAPPVGMTGTVLGVDDTASLLMHWDNGSGLNVVYGEDCVKKIPLVRTVCYGKTEEWYSREKAEEFFFQAILGSEGSEQSRYMKIYNELKMGLDFCTDGEDV</sequence>
<evidence type="ECO:0000313" key="2">
    <source>
        <dbReference type="EMBL" id="CUN34978.1"/>
    </source>
</evidence>
<dbReference type="Pfam" id="PF14192">
    <property type="entry name" value="DUF4314"/>
    <property type="match status" value="1"/>
</dbReference>
<dbReference type="Proteomes" id="UP000095439">
    <property type="component" value="Unassembled WGS sequence"/>
</dbReference>
<dbReference type="AlphaFoldDB" id="A0A173W9Z8"/>
<organism evidence="2 3">
    <name type="scientific">Dorea longicatena</name>
    <dbReference type="NCBI Taxonomy" id="88431"/>
    <lineage>
        <taxon>Bacteria</taxon>
        <taxon>Bacillati</taxon>
        <taxon>Bacillota</taxon>
        <taxon>Clostridia</taxon>
        <taxon>Lachnospirales</taxon>
        <taxon>Lachnospiraceae</taxon>
        <taxon>Dorea</taxon>
    </lineage>
</organism>
<accession>A0A173W9Z8</accession>
<evidence type="ECO:0000313" key="3">
    <source>
        <dbReference type="Proteomes" id="UP000095439"/>
    </source>
</evidence>
<feature type="domain" description="DUF4314" evidence="1">
    <location>
        <begin position="6"/>
        <end position="72"/>
    </location>
</feature>
<dbReference type="InterPro" id="IPR025463">
    <property type="entry name" value="DUF4314"/>
</dbReference>
<name>A0A173W9Z8_9FIRM</name>
<reference evidence="2 3" key="1">
    <citation type="submission" date="2015-09" db="EMBL/GenBank/DDBJ databases">
        <authorList>
            <consortium name="Pathogen Informatics"/>
        </authorList>
    </citation>
    <scope>NUCLEOTIDE SEQUENCE [LARGE SCALE GENOMIC DNA]</scope>
    <source>
        <strain evidence="2 3">2789STDY5608866</strain>
    </source>
</reference>
<proteinExistence type="predicted"/>
<evidence type="ECO:0000259" key="1">
    <source>
        <dbReference type="Pfam" id="PF14192"/>
    </source>
</evidence>
<dbReference type="EMBL" id="CYYY01000001">
    <property type="protein sequence ID" value="CUN34978.1"/>
    <property type="molecule type" value="Genomic_DNA"/>
</dbReference>